<sequence>MTFAPAPIPHARPRKITILGATGSIGSSTEAVILGAPGSFETVAVASGRDAANLARVARTLGARFAAVADVAAYAALKSELAGSGIRAGAGPEALKEAAYMDADLVIGAIAGAAGVVPTFAAVEAGRDVALANKECLVCAGEPFMRKAREKGVRVLPMDSEHNAIFQALGGESPKTIEKMWLTASGGPFRSWSAERIAAATPEQALAHPNWAMGPKVTVDSASLMNKGLELIEALHIFGVEARKLDVLVHPQSIVHGLVSFADGAVTAGMAVPDMKVPIAHCLGWPDRVPTQARRLDLAQIGSLTFEKPDFERFPALRVAMDALAAGGAMPTILNAANEVMVAAFLDNKIGFNDIARNVEAICEVFEKEGVARTPLDIESALAVDHIVRERSSARLGGLGR</sequence>
<feature type="domain" description="1-deoxy-D-xylulose 5-phosphate reductoisomerase N-terminal" evidence="10">
    <location>
        <begin position="16"/>
        <end position="141"/>
    </location>
</feature>
<comment type="function">
    <text evidence="9">Catalyzes the NADPH-dependent rearrangement and reduction of 1-deoxy-D-xylulose-5-phosphate (DXP) to 2-C-methyl-D-erythritol 4-phosphate (MEP).</text>
</comment>
<dbReference type="GO" id="GO:0030604">
    <property type="term" value="F:1-deoxy-D-xylulose-5-phosphate reductoisomerase activity"/>
    <property type="evidence" value="ECO:0007669"/>
    <property type="project" value="UniProtKB-EC"/>
</dbReference>
<feature type="binding site" evidence="9">
    <location>
        <position position="135"/>
    </location>
    <ligand>
        <name>NADPH</name>
        <dbReference type="ChEBI" id="CHEBI:57783"/>
    </ligand>
</feature>
<dbReference type="NCBIfam" id="TIGR00243">
    <property type="entry name" value="Dxr"/>
    <property type="match status" value="1"/>
</dbReference>
<feature type="binding site" evidence="9">
    <location>
        <position position="226"/>
    </location>
    <ligand>
        <name>1-deoxy-D-xylulose 5-phosphate</name>
        <dbReference type="ChEBI" id="CHEBI:57792"/>
    </ligand>
</feature>
<feature type="binding site" evidence="9">
    <location>
        <position position="23"/>
    </location>
    <ligand>
        <name>NADPH</name>
        <dbReference type="ChEBI" id="CHEBI:57783"/>
    </ligand>
</feature>
<comment type="catalytic activity">
    <reaction evidence="8">
        <text>2-C-methyl-D-erythritol 4-phosphate + NADP(+) = 1-deoxy-D-xylulose 5-phosphate + NADPH + H(+)</text>
        <dbReference type="Rhea" id="RHEA:13717"/>
        <dbReference type="ChEBI" id="CHEBI:15378"/>
        <dbReference type="ChEBI" id="CHEBI:57783"/>
        <dbReference type="ChEBI" id="CHEBI:57792"/>
        <dbReference type="ChEBI" id="CHEBI:58262"/>
        <dbReference type="ChEBI" id="CHEBI:58349"/>
        <dbReference type="EC" id="1.1.1.267"/>
    </reaction>
    <physiologicalReaction direction="right-to-left" evidence="8">
        <dbReference type="Rhea" id="RHEA:13719"/>
    </physiologicalReaction>
</comment>
<gene>
    <name evidence="9 13" type="primary">dxr</name>
    <name evidence="13" type="ORF">K2U94_10520</name>
</gene>
<evidence type="ECO:0000256" key="4">
    <source>
        <dbReference type="ARBA" id="ARBA00022857"/>
    </source>
</evidence>
<feature type="binding site" evidence="9">
    <location>
        <position position="159"/>
    </location>
    <ligand>
        <name>Mn(2+)</name>
        <dbReference type="ChEBI" id="CHEBI:29035"/>
    </ligand>
</feature>
<protein>
    <recommendedName>
        <fullName evidence="9">1-deoxy-D-xylulose 5-phosphate reductoisomerase</fullName>
        <shortName evidence="9">DXP reductoisomerase</shortName>
        <ecNumber evidence="9">1.1.1.267</ecNumber>
    </recommendedName>
    <alternativeName>
        <fullName evidence="9">1-deoxyxylulose-5-phosphate reductoisomerase</fullName>
    </alternativeName>
    <alternativeName>
        <fullName evidence="9">2-C-methyl-D-erythritol 4-phosphate synthase</fullName>
    </alternativeName>
</protein>
<keyword evidence="5 9" id="KW-0560">Oxidoreductase</keyword>
<feature type="binding site" evidence="9">
    <location>
        <position position="214"/>
    </location>
    <ligand>
        <name>NADPH</name>
        <dbReference type="ChEBI" id="CHEBI:57783"/>
    </ligand>
</feature>
<dbReference type="InterPro" id="IPR026877">
    <property type="entry name" value="DXPR_C"/>
</dbReference>
<evidence type="ECO:0000313" key="13">
    <source>
        <dbReference type="EMBL" id="MCI4683196.1"/>
    </source>
</evidence>
<feature type="binding site" evidence="9">
    <location>
        <position position="208"/>
    </location>
    <ligand>
        <name>1-deoxy-D-xylulose 5-phosphate</name>
        <dbReference type="ChEBI" id="CHEBI:57792"/>
    </ligand>
</feature>
<feature type="binding site" evidence="9">
    <location>
        <position position="24"/>
    </location>
    <ligand>
        <name>NADPH</name>
        <dbReference type="ChEBI" id="CHEBI:57783"/>
    </ligand>
</feature>
<feature type="binding site" evidence="9">
    <location>
        <position position="161"/>
    </location>
    <ligand>
        <name>Mn(2+)</name>
        <dbReference type="ChEBI" id="CHEBI:29035"/>
    </ligand>
</feature>
<evidence type="ECO:0000259" key="10">
    <source>
        <dbReference type="Pfam" id="PF02670"/>
    </source>
</evidence>
<dbReference type="InterPro" id="IPR003821">
    <property type="entry name" value="DXP_reductoisomerase"/>
</dbReference>
<feature type="binding site" evidence="9">
    <location>
        <position position="133"/>
    </location>
    <ligand>
        <name>NADPH</name>
        <dbReference type="ChEBI" id="CHEBI:57783"/>
    </ligand>
</feature>
<feature type="binding site" evidence="9">
    <location>
        <position position="230"/>
    </location>
    <ligand>
        <name>1-deoxy-D-xylulose 5-phosphate</name>
        <dbReference type="ChEBI" id="CHEBI:57792"/>
    </ligand>
</feature>
<evidence type="ECO:0000313" key="14">
    <source>
        <dbReference type="Proteomes" id="UP001139104"/>
    </source>
</evidence>
<keyword evidence="4 9" id="KW-0521">NADP</keyword>
<evidence type="ECO:0000256" key="2">
    <source>
        <dbReference type="ARBA" id="ARBA00006825"/>
    </source>
</evidence>
<keyword evidence="9" id="KW-0460">Magnesium</keyword>
<evidence type="ECO:0000256" key="6">
    <source>
        <dbReference type="ARBA" id="ARBA00023211"/>
    </source>
</evidence>
<dbReference type="InterPro" id="IPR036169">
    <property type="entry name" value="DXPR_C_sf"/>
</dbReference>
<dbReference type="Pfam" id="PF13288">
    <property type="entry name" value="DXPR_C"/>
    <property type="match status" value="1"/>
</dbReference>
<evidence type="ECO:0000256" key="5">
    <source>
        <dbReference type="ARBA" id="ARBA00023002"/>
    </source>
</evidence>
<dbReference type="Gene3D" id="1.10.1740.10">
    <property type="match status" value="1"/>
</dbReference>
<proteinExistence type="inferred from homology"/>
<feature type="binding site" evidence="9">
    <location>
        <position position="25"/>
    </location>
    <ligand>
        <name>NADPH</name>
        <dbReference type="ChEBI" id="CHEBI:57783"/>
    </ligand>
</feature>
<evidence type="ECO:0000259" key="12">
    <source>
        <dbReference type="Pfam" id="PF13288"/>
    </source>
</evidence>
<comment type="caution">
    <text evidence="9">Lacks conserved residue(s) required for the propagation of feature annotation.</text>
</comment>
<keyword evidence="14" id="KW-1185">Reference proteome</keyword>
<feature type="binding site" evidence="9">
    <location>
        <position position="161"/>
    </location>
    <ligand>
        <name>1-deoxy-D-xylulose 5-phosphate</name>
        <dbReference type="ChEBI" id="CHEBI:57792"/>
    </ligand>
</feature>
<dbReference type="Gene3D" id="3.40.50.720">
    <property type="entry name" value="NAD(P)-binding Rossmann-like Domain"/>
    <property type="match status" value="1"/>
</dbReference>
<dbReference type="SUPFAM" id="SSF55347">
    <property type="entry name" value="Glyceraldehyde-3-phosphate dehydrogenase-like, C-terminal domain"/>
    <property type="match status" value="1"/>
</dbReference>
<dbReference type="PANTHER" id="PTHR30525">
    <property type="entry name" value="1-DEOXY-D-XYLULOSE 5-PHOSPHATE REDUCTOISOMERASE"/>
    <property type="match status" value="1"/>
</dbReference>
<feature type="binding site" evidence="9">
    <location>
        <position position="185"/>
    </location>
    <ligand>
        <name>1-deoxy-D-xylulose 5-phosphate</name>
        <dbReference type="ChEBI" id="CHEBI:57792"/>
    </ligand>
</feature>
<dbReference type="PANTHER" id="PTHR30525:SF0">
    <property type="entry name" value="1-DEOXY-D-XYLULOSE 5-PHOSPHATE REDUCTOISOMERASE, CHLOROPLASTIC"/>
    <property type="match status" value="1"/>
</dbReference>
<keyword evidence="6 9" id="KW-0464">Manganese</keyword>
<feature type="binding site" evidence="9">
    <location>
        <position position="48"/>
    </location>
    <ligand>
        <name>NADPH</name>
        <dbReference type="ChEBI" id="CHEBI:57783"/>
    </ligand>
</feature>
<dbReference type="Proteomes" id="UP001139104">
    <property type="component" value="Unassembled WGS sequence"/>
</dbReference>
<feature type="binding site" evidence="9">
    <location>
        <position position="230"/>
    </location>
    <ligand>
        <name>Mn(2+)</name>
        <dbReference type="ChEBI" id="CHEBI:29035"/>
    </ligand>
</feature>
<dbReference type="InterPro" id="IPR013644">
    <property type="entry name" value="DXP_reductoisomerase_C"/>
</dbReference>
<evidence type="ECO:0000256" key="9">
    <source>
        <dbReference type="HAMAP-Rule" id="MF_00183"/>
    </source>
</evidence>
<reference evidence="13" key="1">
    <citation type="journal article" date="2022" name="ISME J.">
        <title>Identification of active gaseous-alkane degraders at natural gas seeps.</title>
        <authorList>
            <person name="Farhan Ul Haque M."/>
            <person name="Hernandez M."/>
            <person name="Crombie A.T."/>
            <person name="Murrell J.C."/>
        </authorList>
    </citation>
    <scope>NUCLEOTIDE SEQUENCE</scope>
    <source>
        <strain evidence="13">PC2</strain>
    </source>
</reference>
<dbReference type="SUPFAM" id="SSF69055">
    <property type="entry name" value="1-deoxy-D-xylulose-5-phosphate reductoisomerase, C-terminal domain"/>
    <property type="match status" value="1"/>
</dbReference>
<feature type="binding site" evidence="9">
    <location>
        <position position="221"/>
    </location>
    <ligand>
        <name>1-deoxy-D-xylulose 5-phosphate</name>
        <dbReference type="ChEBI" id="CHEBI:57792"/>
    </ligand>
</feature>
<evidence type="ECO:0000259" key="11">
    <source>
        <dbReference type="Pfam" id="PF08436"/>
    </source>
</evidence>
<feature type="domain" description="DXP reductoisomerase C-terminal" evidence="12">
    <location>
        <begin position="270"/>
        <end position="390"/>
    </location>
</feature>
<dbReference type="InterPro" id="IPR013512">
    <property type="entry name" value="DXP_reductoisomerase_N"/>
</dbReference>
<dbReference type="InterPro" id="IPR036291">
    <property type="entry name" value="NAD(P)-bd_dom_sf"/>
</dbReference>
<evidence type="ECO:0000256" key="7">
    <source>
        <dbReference type="ARBA" id="ARBA00023229"/>
    </source>
</evidence>
<feature type="binding site" evidence="9">
    <location>
        <position position="227"/>
    </location>
    <ligand>
        <name>1-deoxy-D-xylulose 5-phosphate</name>
        <dbReference type="ChEBI" id="CHEBI:57792"/>
    </ligand>
</feature>
<organism evidence="13 14">
    <name type="scientific">Candidatus Rhodoblastus alkanivorans</name>
    <dbReference type="NCBI Taxonomy" id="2954117"/>
    <lineage>
        <taxon>Bacteria</taxon>
        <taxon>Pseudomonadati</taxon>
        <taxon>Pseudomonadota</taxon>
        <taxon>Alphaproteobacteria</taxon>
        <taxon>Hyphomicrobiales</taxon>
        <taxon>Rhodoblastaceae</taxon>
        <taxon>Rhodoblastus</taxon>
    </lineage>
</organism>
<dbReference type="Pfam" id="PF08436">
    <property type="entry name" value="DXP_redisom_C"/>
    <property type="match status" value="1"/>
</dbReference>
<feature type="domain" description="1-deoxy-D-xylulose 5-phosphate reductoisomerase C-terminal" evidence="11">
    <location>
        <begin position="155"/>
        <end position="238"/>
    </location>
</feature>
<name>A0ABS9Z6X2_9HYPH</name>
<evidence type="ECO:0000256" key="1">
    <source>
        <dbReference type="ARBA" id="ARBA00005094"/>
    </source>
</evidence>
<keyword evidence="7 9" id="KW-0414">Isoprene biosynthesis</keyword>
<feature type="binding site" evidence="9">
    <location>
        <position position="49"/>
    </location>
    <ligand>
        <name>NADPH</name>
        <dbReference type="ChEBI" id="CHEBI:57783"/>
    </ligand>
</feature>
<evidence type="ECO:0000256" key="3">
    <source>
        <dbReference type="ARBA" id="ARBA00022723"/>
    </source>
</evidence>
<dbReference type="EC" id="1.1.1.267" evidence="9"/>
<feature type="binding site" evidence="9">
    <location>
        <position position="134"/>
    </location>
    <ligand>
        <name>1-deoxy-D-xylulose 5-phosphate</name>
        <dbReference type="ChEBI" id="CHEBI:57792"/>
    </ligand>
</feature>
<feature type="binding site" evidence="9">
    <location>
        <position position="22"/>
    </location>
    <ligand>
        <name>NADPH</name>
        <dbReference type="ChEBI" id="CHEBI:57783"/>
    </ligand>
</feature>
<accession>A0ABS9Z6X2</accession>
<dbReference type="RefSeq" id="WP_243067158.1">
    <property type="nucleotide sequence ID" value="NZ_JAIVFP010000001.1"/>
</dbReference>
<comment type="similarity">
    <text evidence="2 9">Belongs to the DXR family.</text>
</comment>
<dbReference type="SUPFAM" id="SSF51735">
    <property type="entry name" value="NAD(P)-binding Rossmann-fold domains"/>
    <property type="match status" value="1"/>
</dbReference>
<comment type="caution">
    <text evidence="13">The sequence shown here is derived from an EMBL/GenBank/DDBJ whole genome shotgun (WGS) entry which is preliminary data.</text>
</comment>
<keyword evidence="3 9" id="KW-0479">Metal-binding</keyword>
<comment type="cofactor">
    <cofactor evidence="9">
        <name>Mg(2+)</name>
        <dbReference type="ChEBI" id="CHEBI:18420"/>
    </cofactor>
    <cofactor evidence="9">
        <name>Mn(2+)</name>
        <dbReference type="ChEBI" id="CHEBI:29035"/>
    </cofactor>
</comment>
<evidence type="ECO:0000256" key="8">
    <source>
        <dbReference type="ARBA" id="ARBA00048543"/>
    </source>
</evidence>
<dbReference type="HAMAP" id="MF_00183">
    <property type="entry name" value="DXP_reductoisom"/>
    <property type="match status" value="1"/>
</dbReference>
<dbReference type="Pfam" id="PF02670">
    <property type="entry name" value="DXP_reductoisom"/>
    <property type="match status" value="1"/>
</dbReference>
<comment type="pathway">
    <text evidence="1 9">Isoprenoid biosynthesis; isopentenyl diphosphate biosynthesis via DXP pathway; isopentenyl diphosphate from 1-deoxy-D-xylulose 5-phosphate: step 1/6.</text>
</comment>
<feature type="binding site" evidence="9">
    <location>
        <position position="160"/>
    </location>
    <ligand>
        <name>1-deoxy-D-xylulose 5-phosphate</name>
        <dbReference type="ChEBI" id="CHEBI:57792"/>
    </ligand>
</feature>
<dbReference type="EMBL" id="JAIVFP010000001">
    <property type="protein sequence ID" value="MCI4683196.1"/>
    <property type="molecule type" value="Genomic_DNA"/>
</dbReference>
<dbReference type="PIRSF" id="PIRSF006205">
    <property type="entry name" value="Dxp_reductismrs"/>
    <property type="match status" value="1"/>
</dbReference>